<dbReference type="Proteomes" id="UP000000343">
    <property type="component" value="Chromosome"/>
</dbReference>
<dbReference type="AlphaFoldDB" id="E8X032"/>
<dbReference type="HOGENOM" id="CLU_1553118_0_0_0"/>
<dbReference type="KEGG" id="acm:AciX9_1882"/>
<reference evidence="3" key="1">
    <citation type="submission" date="2011-01" db="EMBL/GenBank/DDBJ databases">
        <title>Complete sequence of chromosome of Acidobacterium sp. MP5ACTX9.</title>
        <authorList>
            <consortium name="US DOE Joint Genome Institute"/>
            <person name="Lucas S."/>
            <person name="Copeland A."/>
            <person name="Lapidus A."/>
            <person name="Cheng J.-F."/>
            <person name="Goodwin L."/>
            <person name="Pitluck S."/>
            <person name="Teshima H."/>
            <person name="Detter J.C."/>
            <person name="Han C."/>
            <person name="Tapia R."/>
            <person name="Land M."/>
            <person name="Hauser L."/>
            <person name="Kyrpides N."/>
            <person name="Ivanova N."/>
            <person name="Ovchinnikova G."/>
            <person name="Pagani I."/>
            <person name="Rawat S.R."/>
            <person name="Mannisto M."/>
            <person name="Haggblom M.M."/>
            <person name="Woyke T."/>
        </authorList>
    </citation>
    <scope>NUCLEOTIDE SEQUENCE [LARGE SCALE GENOMIC DNA]</scope>
    <source>
        <strain evidence="3">MP5ACTX9</strain>
    </source>
</reference>
<evidence type="ECO:0000313" key="2">
    <source>
        <dbReference type="EMBL" id="ADW68928.1"/>
    </source>
</evidence>
<feature type="transmembrane region" description="Helical" evidence="1">
    <location>
        <begin position="71"/>
        <end position="91"/>
    </location>
</feature>
<keyword evidence="1" id="KW-0472">Membrane</keyword>
<organism evidence="3">
    <name type="scientific">Granulicella tundricola (strain ATCC BAA-1859 / DSM 23138 / MP5ACTX9)</name>
    <dbReference type="NCBI Taxonomy" id="1198114"/>
    <lineage>
        <taxon>Bacteria</taxon>
        <taxon>Pseudomonadati</taxon>
        <taxon>Acidobacteriota</taxon>
        <taxon>Terriglobia</taxon>
        <taxon>Terriglobales</taxon>
        <taxon>Acidobacteriaceae</taxon>
        <taxon>Granulicella</taxon>
    </lineage>
</organism>
<dbReference type="STRING" id="1198114.AciX9_1882"/>
<gene>
    <name evidence="2" type="ordered locus">AciX9_1882</name>
</gene>
<proteinExistence type="predicted"/>
<dbReference type="PaxDb" id="1198114-AciX9_1882"/>
<accession>E8X032</accession>
<evidence type="ECO:0000256" key="1">
    <source>
        <dbReference type="SAM" id="Phobius"/>
    </source>
</evidence>
<keyword evidence="1" id="KW-1133">Transmembrane helix</keyword>
<keyword evidence="3" id="KW-1185">Reference proteome</keyword>
<dbReference type="EMBL" id="CP002480">
    <property type="protein sequence ID" value="ADW68928.1"/>
    <property type="molecule type" value="Genomic_DNA"/>
</dbReference>
<protein>
    <submittedName>
        <fullName evidence="2">Uncharacterized protein</fullName>
    </submittedName>
</protein>
<keyword evidence="1" id="KW-0812">Transmembrane</keyword>
<evidence type="ECO:0000313" key="3">
    <source>
        <dbReference type="Proteomes" id="UP000000343"/>
    </source>
</evidence>
<sequence length="172" mass="17647">MKGVAEMYIGLQGCETCLASNEKLITLKLIAGYGVCGFLGILSFVLLWMVWTGKIDLDALVSEVNGQASVSRFQLVIFTIVIALGLFILTIQDGKFPEISAQILILLGISSTTYAVGKGISYSQPGVLNAAGDQKTVKDISATGAAAIATPDGVAAEGAPNPVAAPAAGLGE</sequence>
<feature type="transmembrane region" description="Helical" evidence="1">
    <location>
        <begin position="30"/>
        <end position="51"/>
    </location>
</feature>
<name>E8X032_GRATM</name>